<dbReference type="GO" id="GO:0003725">
    <property type="term" value="F:double-stranded RNA binding"/>
    <property type="evidence" value="ECO:0007669"/>
    <property type="project" value="InterPro"/>
</dbReference>
<feature type="compositionally biased region" description="Basic and acidic residues" evidence="1">
    <location>
        <begin position="36"/>
        <end position="61"/>
    </location>
</feature>
<organism evidence="2 3">
    <name type="scientific">Rhodotorula toruloides</name>
    <name type="common">Yeast</name>
    <name type="synonym">Rhodosporidium toruloides</name>
    <dbReference type="NCBI Taxonomy" id="5286"/>
    <lineage>
        <taxon>Eukaryota</taxon>
        <taxon>Fungi</taxon>
        <taxon>Dikarya</taxon>
        <taxon>Basidiomycota</taxon>
        <taxon>Pucciniomycotina</taxon>
        <taxon>Microbotryomycetes</taxon>
        <taxon>Sporidiobolales</taxon>
        <taxon>Sporidiobolaceae</taxon>
        <taxon>Rhodotorula</taxon>
    </lineage>
</organism>
<sequence length="235" mass="25891">MSFSPSPGPSSKPKLSRTATPAEQQAAALNKLLSNPDREVRIPERREEGVGKSLRPPREMMKNVQGSSAGAGSGDFHVYKQSRRREYERLKLMDEEEEFERQKREALERQRAAEAAAEEKTAKNRLKRQRKKEARGKPKGASTNGATEVGGAAEGEGGEKKRKLAGGAGFKFKTVDERDAWGGEEEDEQAGLGLQVSVAKGMSKEEEADELRRLQEEEARAQPAKEAGIVIQDDD</sequence>
<feature type="compositionally biased region" description="Basic and acidic residues" evidence="1">
    <location>
        <begin position="100"/>
        <end position="122"/>
    </location>
</feature>
<name>A0A0K3C5N0_RHOTO</name>
<dbReference type="PANTHER" id="PTHR13507:SF0">
    <property type="entry name" value="PRKR-INTERACTING PROTEIN 1"/>
    <property type="match status" value="1"/>
</dbReference>
<evidence type="ECO:0000313" key="2">
    <source>
        <dbReference type="EMBL" id="CTR04999.1"/>
    </source>
</evidence>
<dbReference type="EMBL" id="CWKI01000002">
    <property type="protein sequence ID" value="CTR04999.1"/>
    <property type="molecule type" value="Genomic_DNA"/>
</dbReference>
<evidence type="ECO:0008006" key="4">
    <source>
        <dbReference type="Google" id="ProtNLM"/>
    </source>
</evidence>
<dbReference type="STRING" id="5286.A0A0K3C5N0"/>
<dbReference type="Pfam" id="PF06658">
    <property type="entry name" value="DUF1168"/>
    <property type="match status" value="1"/>
</dbReference>
<reference evidence="2 3" key="1">
    <citation type="submission" date="2015-07" db="EMBL/GenBank/DDBJ databases">
        <authorList>
            <person name="Cajimat M.N.B."/>
            <person name="Milazzo M.L."/>
            <person name="Fulhorst C.F."/>
        </authorList>
    </citation>
    <scope>NUCLEOTIDE SEQUENCE [LARGE SCALE GENOMIC DNA]</scope>
    <source>
        <strain evidence="2">Single colony</strain>
    </source>
</reference>
<proteinExistence type="predicted"/>
<keyword evidence="3" id="KW-1185">Reference proteome</keyword>
<dbReference type="GO" id="GO:0005730">
    <property type="term" value="C:nucleolus"/>
    <property type="evidence" value="ECO:0007669"/>
    <property type="project" value="TreeGrafter"/>
</dbReference>
<dbReference type="AlphaFoldDB" id="A0A0K3C5N0"/>
<dbReference type="GO" id="GO:0019901">
    <property type="term" value="F:protein kinase binding"/>
    <property type="evidence" value="ECO:0007669"/>
    <property type="project" value="TreeGrafter"/>
</dbReference>
<feature type="compositionally biased region" description="Pro residues" evidence="1">
    <location>
        <begin position="1"/>
        <end position="10"/>
    </location>
</feature>
<feature type="region of interest" description="Disordered" evidence="1">
    <location>
        <begin position="93"/>
        <end position="164"/>
    </location>
</feature>
<evidence type="ECO:0000256" key="1">
    <source>
        <dbReference type="SAM" id="MobiDB-lite"/>
    </source>
</evidence>
<evidence type="ECO:0000313" key="3">
    <source>
        <dbReference type="Proteomes" id="UP000199069"/>
    </source>
</evidence>
<accession>A0A0K3C5N0</accession>
<dbReference type="Proteomes" id="UP000199069">
    <property type="component" value="Unassembled WGS sequence"/>
</dbReference>
<feature type="region of interest" description="Disordered" evidence="1">
    <location>
        <begin position="1"/>
        <end position="81"/>
    </location>
</feature>
<gene>
    <name evidence="2" type="primary">FGENESH: predicted gene_2.29</name>
    <name evidence="2" type="ORF">BN2166_0008600</name>
</gene>
<dbReference type="InterPro" id="IPR009548">
    <property type="entry name" value="Prkrip1"/>
</dbReference>
<feature type="compositionally biased region" description="Basic residues" evidence="1">
    <location>
        <begin position="123"/>
        <end position="138"/>
    </location>
</feature>
<feature type="region of interest" description="Disordered" evidence="1">
    <location>
        <begin position="180"/>
        <end position="235"/>
    </location>
</feature>
<dbReference type="PANTHER" id="PTHR13507">
    <property type="entry name" value="PRKR-INTERACTING PROTEIN 1"/>
    <property type="match status" value="1"/>
</dbReference>
<dbReference type="OMA" id="AKITIHE"/>
<protein>
    <recommendedName>
        <fullName evidence="4">DUF1168 domain protein</fullName>
    </recommendedName>
</protein>
<dbReference type="GO" id="GO:0004860">
    <property type="term" value="F:protein kinase inhibitor activity"/>
    <property type="evidence" value="ECO:0007669"/>
    <property type="project" value="TreeGrafter"/>
</dbReference>
<feature type="compositionally biased region" description="Basic and acidic residues" evidence="1">
    <location>
        <begin position="202"/>
        <end position="220"/>
    </location>
</feature>